<accession>A0ACB8RNL1</accession>
<evidence type="ECO:0000313" key="1">
    <source>
        <dbReference type="EMBL" id="KAI0045746.1"/>
    </source>
</evidence>
<evidence type="ECO:0000313" key="2">
    <source>
        <dbReference type="Proteomes" id="UP000814033"/>
    </source>
</evidence>
<protein>
    <submittedName>
        <fullName evidence="1">Uncharacterized protein</fullName>
    </submittedName>
</protein>
<organism evidence="1 2">
    <name type="scientific">Auriscalpium vulgare</name>
    <dbReference type="NCBI Taxonomy" id="40419"/>
    <lineage>
        <taxon>Eukaryota</taxon>
        <taxon>Fungi</taxon>
        <taxon>Dikarya</taxon>
        <taxon>Basidiomycota</taxon>
        <taxon>Agaricomycotina</taxon>
        <taxon>Agaricomycetes</taxon>
        <taxon>Russulales</taxon>
        <taxon>Auriscalpiaceae</taxon>
        <taxon>Auriscalpium</taxon>
    </lineage>
</organism>
<dbReference type="EMBL" id="MU275943">
    <property type="protein sequence ID" value="KAI0045746.1"/>
    <property type="molecule type" value="Genomic_DNA"/>
</dbReference>
<proteinExistence type="predicted"/>
<comment type="caution">
    <text evidence="1">The sequence shown here is derived from an EMBL/GenBank/DDBJ whole genome shotgun (WGS) entry which is preliminary data.</text>
</comment>
<dbReference type="Proteomes" id="UP000814033">
    <property type="component" value="Unassembled WGS sequence"/>
</dbReference>
<keyword evidence="2" id="KW-1185">Reference proteome</keyword>
<reference evidence="1" key="2">
    <citation type="journal article" date="2022" name="New Phytol.">
        <title>Evolutionary transition to the ectomycorrhizal habit in the genomes of a hyperdiverse lineage of mushroom-forming fungi.</title>
        <authorList>
            <person name="Looney B."/>
            <person name="Miyauchi S."/>
            <person name="Morin E."/>
            <person name="Drula E."/>
            <person name="Courty P.E."/>
            <person name="Kohler A."/>
            <person name="Kuo A."/>
            <person name="LaButti K."/>
            <person name="Pangilinan J."/>
            <person name="Lipzen A."/>
            <person name="Riley R."/>
            <person name="Andreopoulos W."/>
            <person name="He G."/>
            <person name="Johnson J."/>
            <person name="Nolan M."/>
            <person name="Tritt A."/>
            <person name="Barry K.W."/>
            <person name="Grigoriev I.V."/>
            <person name="Nagy L.G."/>
            <person name="Hibbett D."/>
            <person name="Henrissat B."/>
            <person name="Matheny P.B."/>
            <person name="Labbe J."/>
            <person name="Martin F.M."/>
        </authorList>
    </citation>
    <scope>NUCLEOTIDE SEQUENCE</scope>
    <source>
        <strain evidence="1">FP105234-sp</strain>
    </source>
</reference>
<gene>
    <name evidence="1" type="ORF">FA95DRAFT_93055</name>
</gene>
<reference evidence="1" key="1">
    <citation type="submission" date="2021-02" db="EMBL/GenBank/DDBJ databases">
        <authorList>
            <consortium name="DOE Joint Genome Institute"/>
            <person name="Ahrendt S."/>
            <person name="Looney B.P."/>
            <person name="Miyauchi S."/>
            <person name="Morin E."/>
            <person name="Drula E."/>
            <person name="Courty P.E."/>
            <person name="Chicoki N."/>
            <person name="Fauchery L."/>
            <person name="Kohler A."/>
            <person name="Kuo A."/>
            <person name="Labutti K."/>
            <person name="Pangilinan J."/>
            <person name="Lipzen A."/>
            <person name="Riley R."/>
            <person name="Andreopoulos W."/>
            <person name="He G."/>
            <person name="Johnson J."/>
            <person name="Barry K.W."/>
            <person name="Grigoriev I.V."/>
            <person name="Nagy L."/>
            <person name="Hibbett D."/>
            <person name="Henrissat B."/>
            <person name="Matheny P.B."/>
            <person name="Labbe J."/>
            <person name="Martin F."/>
        </authorList>
    </citation>
    <scope>NUCLEOTIDE SEQUENCE</scope>
    <source>
        <strain evidence="1">FP105234-sp</strain>
    </source>
</reference>
<name>A0ACB8RNL1_9AGAM</name>
<sequence>MFEIMLEFSRSQILQQVKFWGEMIQAELDKGPYNLLQDQDMKEIWKATAGRQSSVARRHFLDGMSFYFQRKFKTDEKFKYAPDAWTLGVISKVYYHPAIGDAVDKDSSGFISVDELVDFMQEMPPKDLGWTVPERLAYAAYGWDAENYLYQTRILELFQNINQHGSKDSPATKVARHTYLEAIRGDFSLIMGSLYEIFDDLPPEAVAPMEKLRSTWQYTLWNDAVTRLRKVQYSFNASAVAALSGSNRIELTFFLLLNIIFTHHKREFDEGIMNPSNVTVAIGAVRAVFQAFDQRVLDMKRIWRRQDVDVDRQMRYFANGMFQRYYESQKKPRPNAPVPQQSTYAASTRANDDGNTLKLPSTPMTSHSLSDGRRSPLSPTPTPTGFPSRLAGASALQPAPSAFPPPNFVSRLGGASVRFPLFSNLSCC</sequence>